<dbReference type="AlphaFoldDB" id="A0A1E8GKD5"/>
<accession>A0A1E8GKD5</accession>
<comment type="similarity">
    <text evidence="1">Belongs to the Nudix hydrolase family.</text>
</comment>
<dbReference type="EMBL" id="MKIR01000024">
    <property type="protein sequence ID" value="OFI48647.1"/>
    <property type="molecule type" value="Genomic_DNA"/>
</dbReference>
<dbReference type="PROSITE" id="PS51462">
    <property type="entry name" value="NUDIX"/>
    <property type="match status" value="1"/>
</dbReference>
<dbReference type="Proteomes" id="UP000178622">
    <property type="component" value="Unassembled WGS sequence"/>
</dbReference>
<dbReference type="Gene3D" id="3.90.79.10">
    <property type="entry name" value="Nucleoside Triphosphate Pyrophosphohydrolase"/>
    <property type="match status" value="1"/>
</dbReference>
<dbReference type="InterPro" id="IPR000086">
    <property type="entry name" value="NUDIX_hydrolase_dom"/>
</dbReference>
<evidence type="ECO:0000259" key="2">
    <source>
        <dbReference type="PROSITE" id="PS51462"/>
    </source>
</evidence>
<evidence type="ECO:0000256" key="1">
    <source>
        <dbReference type="ARBA" id="ARBA00005582"/>
    </source>
</evidence>
<sequence length="202" mass="23102">MDKRKMLYDLQRLNAIADAGLHYGKDVFDLERYGELKEVTSDLLENLELIDSSELDELKKPLGKYPTPSVDVRAFVVKDDKILLVKDMRGGEWALPGGYAEVGTSLEKNVLKELSEEAGMSGSINRLLAIFDTNKYNPQLTQYYKAIFLVDELSFDFKENSETDEFGYFSMEELPKLSNLRNTKEQLKICFDLYKSGDILID</sequence>
<gene>
    <name evidence="3" type="ORF">BG261_07045</name>
</gene>
<comment type="caution">
    <text evidence="3">The sequence shown here is derived from an EMBL/GenBank/DDBJ whole genome shotgun (WGS) entry which is preliminary data.</text>
</comment>
<keyword evidence="4" id="KW-1185">Reference proteome</keyword>
<dbReference type="InterPro" id="IPR015797">
    <property type="entry name" value="NUDIX_hydrolase-like_dom_sf"/>
</dbReference>
<reference evidence="4" key="1">
    <citation type="submission" date="2016-09" db="EMBL/GenBank/DDBJ databases">
        <title>Draft genome sequence of a novel species of the family Streptococcaceae isolated from flowers.</title>
        <authorList>
            <person name="Chuah L.-O."/>
            <person name="Yap K.-P."/>
            <person name="Thong K.L."/>
            <person name="Liong M.T."/>
            <person name="Ahmad R."/>
            <person name="Rusul G."/>
        </authorList>
    </citation>
    <scope>NUCLEOTIDE SEQUENCE [LARGE SCALE GENOMIC DNA]</scope>
    <source>
        <strain evidence="4">DF1</strain>
    </source>
</reference>
<name>A0A1E8GKD5_9LACT</name>
<dbReference type="STRING" id="1859473.BG261_07045"/>
<dbReference type="InterPro" id="IPR059176">
    <property type="entry name" value="UDP-X_N"/>
</dbReference>
<feature type="domain" description="Nudix hydrolase" evidence="2">
    <location>
        <begin position="65"/>
        <end position="193"/>
    </location>
</feature>
<dbReference type="RefSeq" id="WP_070793039.1">
    <property type="nucleotide sequence ID" value="NZ_MKIR01000024.1"/>
</dbReference>
<organism evidence="3 4">
    <name type="scientific">Floricoccus tropicus</name>
    <dbReference type="NCBI Taxonomy" id="1859473"/>
    <lineage>
        <taxon>Bacteria</taxon>
        <taxon>Bacillati</taxon>
        <taxon>Bacillota</taxon>
        <taxon>Bacilli</taxon>
        <taxon>Lactobacillales</taxon>
        <taxon>Streptococcaceae</taxon>
        <taxon>Floricoccus</taxon>
    </lineage>
</organism>
<dbReference type="Pfam" id="PF12535">
    <property type="entry name" value="Nudix_N"/>
    <property type="match status" value="1"/>
</dbReference>
<dbReference type="Gene3D" id="6.10.250.1120">
    <property type="match status" value="1"/>
</dbReference>
<evidence type="ECO:0000313" key="3">
    <source>
        <dbReference type="EMBL" id="OFI48647.1"/>
    </source>
</evidence>
<dbReference type="PANTHER" id="PTHR43736:SF1">
    <property type="entry name" value="DIHYDRONEOPTERIN TRIPHOSPHATE DIPHOSPHATASE"/>
    <property type="match status" value="1"/>
</dbReference>
<evidence type="ECO:0000313" key="4">
    <source>
        <dbReference type="Proteomes" id="UP000178622"/>
    </source>
</evidence>
<proteinExistence type="inferred from homology"/>
<dbReference type="PANTHER" id="PTHR43736">
    <property type="entry name" value="ADP-RIBOSE PYROPHOSPHATASE"/>
    <property type="match status" value="1"/>
</dbReference>
<protein>
    <recommendedName>
        <fullName evidence="2">Nudix hydrolase domain-containing protein</fullName>
    </recommendedName>
</protein>
<dbReference type="Pfam" id="PF00293">
    <property type="entry name" value="NUDIX"/>
    <property type="match status" value="1"/>
</dbReference>
<dbReference type="SUPFAM" id="SSF55811">
    <property type="entry name" value="Nudix"/>
    <property type="match status" value="1"/>
</dbReference>